<evidence type="ECO:0000313" key="1">
    <source>
        <dbReference type="EMBL" id="SVD37593.1"/>
    </source>
</evidence>
<sequence>PESQAPIYCSISKSFYKNRLVPTRLNYCFREKFDRYNSIIKMSTLMFF</sequence>
<organism evidence="1">
    <name type="scientific">marine metagenome</name>
    <dbReference type="NCBI Taxonomy" id="408172"/>
    <lineage>
        <taxon>unclassified sequences</taxon>
        <taxon>metagenomes</taxon>
        <taxon>ecological metagenomes</taxon>
    </lineage>
</organism>
<name>A0A382UTK3_9ZZZZ</name>
<proteinExistence type="predicted"/>
<protein>
    <submittedName>
        <fullName evidence="1">Uncharacterized protein</fullName>
    </submittedName>
</protein>
<gene>
    <name evidence="1" type="ORF">METZ01_LOCUS390447</name>
</gene>
<dbReference type="EMBL" id="UINC01146705">
    <property type="protein sequence ID" value="SVD37593.1"/>
    <property type="molecule type" value="Genomic_DNA"/>
</dbReference>
<feature type="non-terminal residue" evidence="1">
    <location>
        <position position="1"/>
    </location>
</feature>
<accession>A0A382UTK3</accession>
<reference evidence="1" key="1">
    <citation type="submission" date="2018-05" db="EMBL/GenBank/DDBJ databases">
        <authorList>
            <person name="Lanie J.A."/>
            <person name="Ng W.-L."/>
            <person name="Kazmierczak K.M."/>
            <person name="Andrzejewski T.M."/>
            <person name="Davidsen T.M."/>
            <person name="Wayne K.J."/>
            <person name="Tettelin H."/>
            <person name="Glass J.I."/>
            <person name="Rusch D."/>
            <person name="Podicherti R."/>
            <person name="Tsui H.-C.T."/>
            <person name="Winkler M.E."/>
        </authorList>
    </citation>
    <scope>NUCLEOTIDE SEQUENCE</scope>
</reference>
<dbReference type="AlphaFoldDB" id="A0A382UTK3"/>